<comment type="pathway">
    <text evidence="2">Porphyrin-containing compound metabolism.</text>
</comment>
<reference evidence="8 9" key="1">
    <citation type="submission" date="2018-03" db="EMBL/GenBank/DDBJ databases">
        <title>Genome sequence of Clostridium luticellarii DSM 29923.</title>
        <authorList>
            <person name="Poehlein A."/>
            <person name="Daniel R."/>
        </authorList>
    </citation>
    <scope>NUCLEOTIDE SEQUENCE [LARGE SCALE GENOMIC DNA]</scope>
    <source>
        <strain evidence="8 9">DSM 29923</strain>
    </source>
</reference>
<dbReference type="Gene3D" id="3.30.70.3460">
    <property type="match status" value="1"/>
</dbReference>
<dbReference type="InterPro" id="IPR036390">
    <property type="entry name" value="WH_DNA-bd_sf"/>
</dbReference>
<dbReference type="SUPFAM" id="SSF46785">
    <property type="entry name" value="Winged helix' DNA-binding domain"/>
    <property type="match status" value="1"/>
</dbReference>
<dbReference type="Proteomes" id="UP000237798">
    <property type="component" value="Unassembled WGS sequence"/>
</dbReference>
<evidence type="ECO:0000313" key="9">
    <source>
        <dbReference type="Proteomes" id="UP000237798"/>
    </source>
</evidence>
<comment type="similarity">
    <text evidence="3">Belongs to the Ahb/Nir family.</text>
</comment>
<feature type="domain" description="Siroheme decarboxylase AsnC-like ligand binding" evidence="6">
    <location>
        <begin position="63"/>
        <end position="147"/>
    </location>
</feature>
<dbReference type="InterPro" id="IPR053953">
    <property type="entry name" value="NirdL-like_HTH"/>
</dbReference>
<dbReference type="AlphaFoldDB" id="A0A2T0BPS7"/>
<evidence type="ECO:0000256" key="3">
    <source>
        <dbReference type="ARBA" id="ARBA00023457"/>
    </source>
</evidence>
<protein>
    <recommendedName>
        <fullName evidence="4">siroheme decarboxylase</fullName>
        <ecNumber evidence="4">4.1.1.111</ecNumber>
    </recommendedName>
</protein>
<dbReference type="PANTHER" id="PTHR43413">
    <property type="entry name" value="TRANSCRIPTIONAL REGULATOR, ASNC FAMILY"/>
    <property type="match status" value="1"/>
</dbReference>
<dbReference type="RefSeq" id="WP_106008566.1">
    <property type="nucleotide sequence ID" value="NZ_JALCPJ010000044.1"/>
</dbReference>
<dbReference type="Pfam" id="PF22451">
    <property type="entry name" value="NirdL-like_HTH"/>
    <property type="match status" value="1"/>
</dbReference>
<dbReference type="GO" id="GO:0016829">
    <property type="term" value="F:lyase activity"/>
    <property type="evidence" value="ECO:0007669"/>
    <property type="project" value="UniProtKB-KW"/>
</dbReference>
<sequence>MLSPLDISIICRLQEDMPVVSEPYKKMADELGISEQQLLNRVREFLQIGIMRRFGAILNHRNAGFKANAMVVWKVPEENIKKVTDIMVGFKEVSHCCRRPVYDNWFYNIFTMIHGQTKNVCEDIVQKISELSHIDNYSILYSICEFKKTSMKYFKD</sequence>
<dbReference type="InterPro" id="IPR050684">
    <property type="entry name" value="HTH-Siroheme_Decarb"/>
</dbReference>
<dbReference type="Pfam" id="PF17805">
    <property type="entry name" value="AsnC_trans_reg2"/>
    <property type="match status" value="1"/>
</dbReference>
<dbReference type="OrthoDB" id="9806536at2"/>
<organism evidence="8 9">
    <name type="scientific">Clostridium luticellarii</name>
    <dbReference type="NCBI Taxonomy" id="1691940"/>
    <lineage>
        <taxon>Bacteria</taxon>
        <taxon>Bacillati</taxon>
        <taxon>Bacillota</taxon>
        <taxon>Clostridia</taxon>
        <taxon>Eubacteriales</taxon>
        <taxon>Clostridiaceae</taxon>
        <taxon>Clostridium</taxon>
    </lineage>
</organism>
<evidence type="ECO:0000256" key="4">
    <source>
        <dbReference type="ARBA" id="ARBA00023471"/>
    </source>
</evidence>
<evidence type="ECO:0000256" key="2">
    <source>
        <dbReference type="ARBA" id="ARBA00023444"/>
    </source>
</evidence>
<dbReference type="EMBL" id="PVXP01000010">
    <property type="protein sequence ID" value="PRR85888.1"/>
    <property type="molecule type" value="Genomic_DNA"/>
</dbReference>
<dbReference type="InterPro" id="IPR040523">
    <property type="entry name" value="AsnC_trans_reg2"/>
</dbReference>
<evidence type="ECO:0000313" key="8">
    <source>
        <dbReference type="EMBL" id="PRR85888.1"/>
    </source>
</evidence>
<accession>A0A2T0BPS7</accession>
<comment type="catalytic activity">
    <reaction evidence="5">
        <text>siroheme + 2 H(+) = 12,18-didecarboxysiroheme + 2 CO2</text>
        <dbReference type="Rhea" id="RHEA:19093"/>
        <dbReference type="ChEBI" id="CHEBI:15378"/>
        <dbReference type="ChEBI" id="CHEBI:16526"/>
        <dbReference type="ChEBI" id="CHEBI:60052"/>
        <dbReference type="ChEBI" id="CHEBI:140497"/>
        <dbReference type="EC" id="4.1.1.111"/>
    </reaction>
</comment>
<comment type="caution">
    <text evidence="8">The sequence shown here is derived from an EMBL/GenBank/DDBJ whole genome shotgun (WGS) entry which is preliminary data.</text>
</comment>
<feature type="domain" description="Siroheme decarboxylase NirL-like HTH" evidence="7">
    <location>
        <begin position="6"/>
        <end position="52"/>
    </location>
</feature>
<name>A0A2T0BPS7_9CLOT</name>
<keyword evidence="1" id="KW-0456">Lyase</keyword>
<evidence type="ECO:0000256" key="5">
    <source>
        <dbReference type="ARBA" id="ARBA00048470"/>
    </source>
</evidence>
<evidence type="ECO:0000259" key="6">
    <source>
        <dbReference type="Pfam" id="PF17805"/>
    </source>
</evidence>
<gene>
    <name evidence="8" type="ORF">CLLU_10920</name>
</gene>
<dbReference type="EC" id="4.1.1.111" evidence="4"/>
<evidence type="ECO:0000259" key="7">
    <source>
        <dbReference type="Pfam" id="PF22451"/>
    </source>
</evidence>
<proteinExistence type="inferred from homology"/>
<dbReference type="PANTHER" id="PTHR43413:SF1">
    <property type="entry name" value="SIROHEME DECARBOXYLASE NIRL SUBUNIT"/>
    <property type="match status" value="1"/>
</dbReference>
<keyword evidence="9" id="KW-1185">Reference proteome</keyword>
<evidence type="ECO:0000256" key="1">
    <source>
        <dbReference type="ARBA" id="ARBA00023239"/>
    </source>
</evidence>